<evidence type="ECO:0000256" key="1">
    <source>
        <dbReference type="SAM" id="MobiDB-lite"/>
    </source>
</evidence>
<dbReference type="EMBL" id="CAJFCJ010000004">
    <property type="protein sequence ID" value="CAD5113787.1"/>
    <property type="molecule type" value="Genomic_DNA"/>
</dbReference>
<reference evidence="2 3" key="1">
    <citation type="submission" date="2020-08" db="EMBL/GenBank/DDBJ databases">
        <authorList>
            <person name="Hejnol A."/>
        </authorList>
    </citation>
    <scope>NUCLEOTIDE SEQUENCE [LARGE SCALE GENOMIC DNA]</scope>
</reference>
<keyword evidence="3" id="KW-1185">Reference proteome</keyword>
<dbReference type="Proteomes" id="UP000549394">
    <property type="component" value="Unassembled WGS sequence"/>
</dbReference>
<dbReference type="OrthoDB" id="10671177at2759"/>
<gene>
    <name evidence="2" type="ORF">DGYR_LOCUS2721</name>
</gene>
<evidence type="ECO:0000313" key="3">
    <source>
        <dbReference type="Proteomes" id="UP000549394"/>
    </source>
</evidence>
<accession>A0A7I8VCB9</accession>
<feature type="compositionally biased region" description="Polar residues" evidence="1">
    <location>
        <begin position="411"/>
        <end position="421"/>
    </location>
</feature>
<feature type="region of interest" description="Disordered" evidence="1">
    <location>
        <begin position="407"/>
        <end position="471"/>
    </location>
</feature>
<feature type="compositionally biased region" description="Low complexity" evidence="1">
    <location>
        <begin position="282"/>
        <end position="297"/>
    </location>
</feature>
<organism evidence="2 3">
    <name type="scientific">Dimorphilus gyrociliatus</name>
    <dbReference type="NCBI Taxonomy" id="2664684"/>
    <lineage>
        <taxon>Eukaryota</taxon>
        <taxon>Metazoa</taxon>
        <taxon>Spiralia</taxon>
        <taxon>Lophotrochozoa</taxon>
        <taxon>Annelida</taxon>
        <taxon>Polychaeta</taxon>
        <taxon>Polychaeta incertae sedis</taxon>
        <taxon>Dinophilidae</taxon>
        <taxon>Dimorphilus</taxon>
    </lineage>
</organism>
<evidence type="ECO:0000313" key="2">
    <source>
        <dbReference type="EMBL" id="CAD5113787.1"/>
    </source>
</evidence>
<protein>
    <submittedName>
        <fullName evidence="2">DgyrCDS2955</fullName>
    </submittedName>
</protein>
<dbReference type="AlphaFoldDB" id="A0A7I8VCB9"/>
<proteinExistence type="predicted"/>
<name>A0A7I8VCB9_9ANNE</name>
<sequence>MEPKDDCLKTSYFQTKTRMLEIVQESLRIKLEVNSIKEAFLNVLQMQDTFESNGRLPKIKTSIDEDSSLPASRARIRAMYEARKARLRARNAYKRDKENTDPELEEKITKTPNRKCTCSASKISPNGRLTPIREERQNNNNVVGYREKNYYSDGEYVQLKPPGIPSNDYVNIRTENADGAAEESSLWNCSPASVLRTKYATSDAINQMYLSPNSTLPSLHEISDISRSSVDRNTYPLHSTLNYPLHSTLISENRTTAADNCKKRLEEDDSVKTLDKAAIRSDSFSGSSTSRSSSSGSAAPGLCKEHGLHPTFGGPCIFEHIRPNNSDDADDEREDVLENNKLLVPTDYDSSYLSECADTEDHLSDHHDVIHVYDSTVARMRVLRRQTGQTSLGGHPRGMIGLSESDLFESSKASKSSVNATRDSKEPQRPLSIATTTTSNTDSPESNQSPIAPVNSPNITDSGSSRPTTDNYEYYDVEQPTFNTIPHIARKILKYDKLNGNLCQRIKRDEHGQFRVPEIPTVRRKPRRSEATWTREDEDHIYFYDKHGLPKAALRQNNDKRLPKRRKREIRKRLELFNSNLHQRTSANFSIKVLGEV</sequence>
<feature type="region of interest" description="Disordered" evidence="1">
    <location>
        <begin position="282"/>
        <end position="302"/>
    </location>
</feature>
<comment type="caution">
    <text evidence="2">The sequence shown here is derived from an EMBL/GenBank/DDBJ whole genome shotgun (WGS) entry which is preliminary data.</text>
</comment>
<feature type="compositionally biased region" description="Polar residues" evidence="1">
    <location>
        <begin position="433"/>
        <end position="471"/>
    </location>
</feature>